<dbReference type="RefSeq" id="XP_003058893.1">
    <property type="nucleotide sequence ID" value="XM_003058847.1"/>
</dbReference>
<dbReference type="OMA" id="REAHTMG"/>
<dbReference type="OrthoDB" id="5514856at2759"/>
<gene>
    <name evidence="1" type="ORF">MICPUCDRAFT_58140</name>
</gene>
<proteinExistence type="predicted"/>
<evidence type="ECO:0000313" key="1">
    <source>
        <dbReference type="EMBL" id="EEH57348.1"/>
    </source>
</evidence>
<keyword evidence="2" id="KW-1185">Reference proteome</keyword>
<organism evidence="2">
    <name type="scientific">Micromonas pusilla (strain CCMP1545)</name>
    <name type="common">Picoplanktonic green alga</name>
    <dbReference type="NCBI Taxonomy" id="564608"/>
    <lineage>
        <taxon>Eukaryota</taxon>
        <taxon>Viridiplantae</taxon>
        <taxon>Chlorophyta</taxon>
        <taxon>Mamiellophyceae</taxon>
        <taxon>Mamiellales</taxon>
        <taxon>Mamiellaceae</taxon>
        <taxon>Micromonas</taxon>
    </lineage>
</organism>
<dbReference type="EMBL" id="GG663739">
    <property type="protein sequence ID" value="EEH57348.1"/>
    <property type="molecule type" value="Genomic_DNA"/>
</dbReference>
<dbReference type="AlphaFoldDB" id="C1MTN8"/>
<sequence length="72" mass="7980">MKAIRLERVADRAGHNDAREAHTMGVIDTIKSEIAHQFSDANRESTVTFLRSAGLFVTAIVFMRNFGDAMAI</sequence>
<evidence type="ECO:0000313" key="2">
    <source>
        <dbReference type="Proteomes" id="UP000001876"/>
    </source>
</evidence>
<reference evidence="1 2" key="1">
    <citation type="journal article" date="2009" name="Science">
        <title>Green evolution and dynamic adaptations revealed by genomes of the marine picoeukaryotes Micromonas.</title>
        <authorList>
            <person name="Worden A.Z."/>
            <person name="Lee J.H."/>
            <person name="Mock T."/>
            <person name="Rouze P."/>
            <person name="Simmons M.P."/>
            <person name="Aerts A.L."/>
            <person name="Allen A.E."/>
            <person name="Cuvelier M.L."/>
            <person name="Derelle E."/>
            <person name="Everett M.V."/>
            <person name="Foulon E."/>
            <person name="Grimwood J."/>
            <person name="Gundlach H."/>
            <person name="Henrissat B."/>
            <person name="Napoli C."/>
            <person name="McDonald S.M."/>
            <person name="Parker M.S."/>
            <person name="Rombauts S."/>
            <person name="Salamov A."/>
            <person name="Von Dassow P."/>
            <person name="Badger J.H."/>
            <person name="Coutinho P.M."/>
            <person name="Demir E."/>
            <person name="Dubchak I."/>
            <person name="Gentemann C."/>
            <person name="Eikrem W."/>
            <person name="Gready J.E."/>
            <person name="John U."/>
            <person name="Lanier W."/>
            <person name="Lindquist E.A."/>
            <person name="Lucas S."/>
            <person name="Mayer K.F."/>
            <person name="Moreau H."/>
            <person name="Not F."/>
            <person name="Otillar R."/>
            <person name="Panaud O."/>
            <person name="Pangilinan J."/>
            <person name="Paulsen I."/>
            <person name="Piegu B."/>
            <person name="Poliakov A."/>
            <person name="Robbens S."/>
            <person name="Schmutz J."/>
            <person name="Toulza E."/>
            <person name="Wyss T."/>
            <person name="Zelensky A."/>
            <person name="Zhou K."/>
            <person name="Armbrust E.V."/>
            <person name="Bhattacharya D."/>
            <person name="Goodenough U.W."/>
            <person name="Van de Peer Y."/>
            <person name="Grigoriev I.V."/>
        </authorList>
    </citation>
    <scope>NUCLEOTIDE SEQUENCE [LARGE SCALE GENOMIC DNA]</scope>
    <source>
        <strain evidence="1 2">CCMP1545</strain>
    </source>
</reference>
<name>C1MTN8_MICPC</name>
<protein>
    <submittedName>
        <fullName evidence="1">Predicted protein</fullName>
    </submittedName>
</protein>
<dbReference type="KEGG" id="mpp:MICPUCDRAFT_58140"/>
<dbReference type="Proteomes" id="UP000001876">
    <property type="component" value="Unassembled WGS sequence"/>
</dbReference>
<dbReference type="GeneID" id="9684332"/>
<accession>C1MTN8</accession>